<evidence type="ECO:0000256" key="3">
    <source>
        <dbReference type="ARBA" id="ARBA00024667"/>
    </source>
</evidence>
<evidence type="ECO:0000256" key="4">
    <source>
        <dbReference type="PIRNR" id="PIRNR016477"/>
    </source>
</evidence>
<keyword evidence="2 4" id="KW-0143">Chaperone</keyword>
<gene>
    <name evidence="5" type="ORF">PPRIM_AZ9-3.1.T0060103</name>
</gene>
<protein>
    <recommendedName>
        <fullName evidence="4">Prefoldin subunit 4</fullName>
    </recommendedName>
</protein>
<dbReference type="FunFam" id="1.10.287.370:FF:000005">
    <property type="entry name" value="Prefoldin subunit 4"/>
    <property type="match status" value="1"/>
</dbReference>
<dbReference type="PANTHER" id="PTHR21100:SF9">
    <property type="entry name" value="PREFOLDIN SUBUNIT 4"/>
    <property type="match status" value="1"/>
</dbReference>
<dbReference type="Pfam" id="PF01920">
    <property type="entry name" value="Prefoldin_2"/>
    <property type="match status" value="1"/>
</dbReference>
<dbReference type="EMBL" id="CAJJDM010000003">
    <property type="protein sequence ID" value="CAD8044021.1"/>
    <property type="molecule type" value="Genomic_DNA"/>
</dbReference>
<name>A0A8S1JPL0_PARPR</name>
<comment type="similarity">
    <text evidence="1 4">Belongs to the prefoldin subunit beta family.</text>
</comment>
<evidence type="ECO:0000256" key="2">
    <source>
        <dbReference type="ARBA" id="ARBA00023186"/>
    </source>
</evidence>
<reference evidence="5" key="1">
    <citation type="submission" date="2021-01" db="EMBL/GenBank/DDBJ databases">
        <authorList>
            <consortium name="Genoscope - CEA"/>
            <person name="William W."/>
        </authorList>
    </citation>
    <scope>NUCLEOTIDE SEQUENCE</scope>
</reference>
<evidence type="ECO:0000313" key="5">
    <source>
        <dbReference type="EMBL" id="CAD8044021.1"/>
    </source>
</evidence>
<dbReference type="AlphaFoldDB" id="A0A8S1JPL0"/>
<accession>A0A8S1JPL0</accession>
<dbReference type="Proteomes" id="UP000688137">
    <property type="component" value="Unassembled WGS sequence"/>
</dbReference>
<proteinExistence type="inferred from homology"/>
<dbReference type="GO" id="GO:0016272">
    <property type="term" value="C:prefoldin complex"/>
    <property type="evidence" value="ECO:0007669"/>
    <property type="project" value="InterPro"/>
</dbReference>
<comment type="subunit">
    <text evidence="4">Heterohexamer of two PFD-alpha type and four PFD-beta type subunits.</text>
</comment>
<dbReference type="PANTHER" id="PTHR21100">
    <property type="entry name" value="PREFOLDIN SUBUNIT 4"/>
    <property type="match status" value="1"/>
</dbReference>
<dbReference type="CDD" id="cd23165">
    <property type="entry name" value="Prefoldin_4"/>
    <property type="match status" value="1"/>
</dbReference>
<dbReference type="InterPro" id="IPR016661">
    <property type="entry name" value="PFDN4"/>
</dbReference>
<comment type="caution">
    <text evidence="5">The sequence shown here is derived from an EMBL/GenBank/DDBJ whole genome shotgun (WGS) entry which is preliminary data.</text>
</comment>
<evidence type="ECO:0000256" key="1">
    <source>
        <dbReference type="ARBA" id="ARBA00008045"/>
    </source>
</evidence>
<dbReference type="GO" id="GO:0006457">
    <property type="term" value="P:protein folding"/>
    <property type="evidence" value="ECO:0007669"/>
    <property type="project" value="InterPro"/>
</dbReference>
<keyword evidence="6" id="KW-1185">Reference proteome</keyword>
<evidence type="ECO:0000313" key="6">
    <source>
        <dbReference type="Proteomes" id="UP000688137"/>
    </source>
</evidence>
<dbReference type="PIRSF" id="PIRSF016477">
    <property type="entry name" value="Prefoldin_subunit_4"/>
    <property type="match status" value="1"/>
</dbReference>
<organism evidence="5 6">
    <name type="scientific">Paramecium primaurelia</name>
    <dbReference type="NCBI Taxonomy" id="5886"/>
    <lineage>
        <taxon>Eukaryota</taxon>
        <taxon>Sar</taxon>
        <taxon>Alveolata</taxon>
        <taxon>Ciliophora</taxon>
        <taxon>Intramacronucleata</taxon>
        <taxon>Oligohymenophorea</taxon>
        <taxon>Peniculida</taxon>
        <taxon>Parameciidae</taxon>
        <taxon>Paramecium</taxon>
    </lineage>
</organism>
<sequence>MKFTSTDNIEVDRQDQQKINSFSRLNMQYHELIRLNLARKDELTRLSDSKDEMELMEDDEKIPFKFGDSFIRVNVEKARTLIDDQVIKIKKQFEEDTKKIEETLKSMNNLKAKLYAKFGSQINLDDE</sequence>
<dbReference type="InterPro" id="IPR002777">
    <property type="entry name" value="PFD_beta-like"/>
</dbReference>
<comment type="function">
    <text evidence="3 4">Binds specifically to cytosolic chaperonin (c-CPN) and transfers target proteins to it. Binds to nascent polypeptide chain and promotes folding in an environment in which there are many competing pathways for nonnative proteins.</text>
</comment>
<dbReference type="GO" id="GO:0005737">
    <property type="term" value="C:cytoplasm"/>
    <property type="evidence" value="ECO:0007669"/>
    <property type="project" value="UniProtKB-ARBA"/>
</dbReference>
<dbReference type="OMA" id="KFGRAIN"/>
<dbReference type="GO" id="GO:0051082">
    <property type="term" value="F:unfolded protein binding"/>
    <property type="evidence" value="ECO:0007669"/>
    <property type="project" value="InterPro"/>
</dbReference>